<dbReference type="EMBL" id="DXFB01000133">
    <property type="protein sequence ID" value="HIX45559.1"/>
    <property type="molecule type" value="Genomic_DNA"/>
</dbReference>
<dbReference type="GO" id="GO:0050661">
    <property type="term" value="F:NADP binding"/>
    <property type="evidence" value="ECO:0007669"/>
    <property type="project" value="TreeGrafter"/>
</dbReference>
<dbReference type="GO" id="GO:0009073">
    <property type="term" value="P:aromatic amino acid family biosynthetic process"/>
    <property type="evidence" value="ECO:0007669"/>
    <property type="project" value="UniProtKB-KW"/>
</dbReference>
<dbReference type="SUPFAM" id="SSF53223">
    <property type="entry name" value="Aminoacid dehydrogenase-like, N-terminal domain"/>
    <property type="match status" value="1"/>
</dbReference>
<dbReference type="PANTHER" id="PTHR21089">
    <property type="entry name" value="SHIKIMATE DEHYDROGENASE"/>
    <property type="match status" value="1"/>
</dbReference>
<evidence type="ECO:0000256" key="3">
    <source>
        <dbReference type="ARBA" id="ARBA00023141"/>
    </source>
</evidence>
<sequence length="248" mass="26899">MTRKFGLIGYPLGHSFSRQYHNERFSRLGIDAIYNNYELPDIALLPQLIASDSSIEGLNVTIPYKEAVIPYLDEMDDAARAIGAVNVIRIVRDGGQARLTGYNSDYTGFARSFATLAAGRRPEKALVLGTGGASKAIAAALQDMNIVVRKVSRHPAAGQLSYGDLTPAVMAAHTVIVNATPLGMYPATEACPPIPYELITPAHICYDAIYNPSETTFMKLAARQGATVSNGMQMLYGQADAAWEIWNR</sequence>
<dbReference type="GO" id="GO:0009423">
    <property type="term" value="P:chorismate biosynthetic process"/>
    <property type="evidence" value="ECO:0007669"/>
    <property type="project" value="TreeGrafter"/>
</dbReference>
<evidence type="ECO:0000259" key="4">
    <source>
        <dbReference type="Pfam" id="PF08501"/>
    </source>
</evidence>
<evidence type="ECO:0000313" key="5">
    <source>
        <dbReference type="EMBL" id="HIX45559.1"/>
    </source>
</evidence>
<accession>A0A9D1VRI4</accession>
<name>A0A9D1VRI4_9BACT</name>
<keyword evidence="3" id="KW-0028">Amino-acid biosynthesis</keyword>
<dbReference type="InterPro" id="IPR022893">
    <property type="entry name" value="Shikimate_DH_fam"/>
</dbReference>
<organism evidence="5 6">
    <name type="scientific">Candidatus Barnesiella excrementipullorum</name>
    <dbReference type="NCBI Taxonomy" id="2838479"/>
    <lineage>
        <taxon>Bacteria</taxon>
        <taxon>Pseudomonadati</taxon>
        <taxon>Bacteroidota</taxon>
        <taxon>Bacteroidia</taxon>
        <taxon>Bacteroidales</taxon>
        <taxon>Barnesiellaceae</taxon>
        <taxon>Barnesiella</taxon>
    </lineage>
</organism>
<dbReference type="InterPro" id="IPR046346">
    <property type="entry name" value="Aminoacid_DH-like_N_sf"/>
</dbReference>
<gene>
    <name evidence="5" type="ORF">H9982_05000</name>
</gene>
<dbReference type="Gene3D" id="3.40.50.10860">
    <property type="entry name" value="Leucine Dehydrogenase, chain A, domain 1"/>
    <property type="match status" value="1"/>
</dbReference>
<evidence type="ECO:0000256" key="2">
    <source>
        <dbReference type="ARBA" id="ARBA00023002"/>
    </source>
</evidence>
<dbReference type="InterPro" id="IPR013708">
    <property type="entry name" value="Shikimate_DH-bd_N"/>
</dbReference>
<dbReference type="GO" id="GO:0019632">
    <property type="term" value="P:shikimate metabolic process"/>
    <property type="evidence" value="ECO:0007669"/>
    <property type="project" value="TreeGrafter"/>
</dbReference>
<dbReference type="AlphaFoldDB" id="A0A9D1VRI4"/>
<dbReference type="Proteomes" id="UP000824246">
    <property type="component" value="Unassembled WGS sequence"/>
</dbReference>
<evidence type="ECO:0000256" key="1">
    <source>
        <dbReference type="ARBA" id="ARBA00004871"/>
    </source>
</evidence>
<evidence type="ECO:0000313" key="6">
    <source>
        <dbReference type="Proteomes" id="UP000824246"/>
    </source>
</evidence>
<dbReference type="Gene3D" id="3.40.50.720">
    <property type="entry name" value="NAD(P)-binding Rossmann-like Domain"/>
    <property type="match status" value="1"/>
</dbReference>
<proteinExistence type="predicted"/>
<reference evidence="5" key="1">
    <citation type="journal article" date="2021" name="PeerJ">
        <title>Extensive microbial diversity within the chicken gut microbiome revealed by metagenomics and culture.</title>
        <authorList>
            <person name="Gilroy R."/>
            <person name="Ravi A."/>
            <person name="Getino M."/>
            <person name="Pursley I."/>
            <person name="Horton D.L."/>
            <person name="Alikhan N.F."/>
            <person name="Baker D."/>
            <person name="Gharbi K."/>
            <person name="Hall N."/>
            <person name="Watson M."/>
            <person name="Adriaenssens E.M."/>
            <person name="Foster-Nyarko E."/>
            <person name="Jarju S."/>
            <person name="Secka A."/>
            <person name="Antonio M."/>
            <person name="Oren A."/>
            <person name="Chaudhuri R.R."/>
            <person name="La Ragione R."/>
            <person name="Hildebrand F."/>
            <person name="Pallen M.J."/>
        </authorList>
    </citation>
    <scope>NUCLEOTIDE SEQUENCE</scope>
    <source>
        <strain evidence="5">ChiHjej12B11-16260</strain>
    </source>
</reference>
<dbReference type="PANTHER" id="PTHR21089:SF1">
    <property type="entry name" value="BIFUNCTIONAL 3-DEHYDROQUINATE DEHYDRATASE_SHIKIMATE DEHYDROGENASE, CHLOROPLASTIC"/>
    <property type="match status" value="1"/>
</dbReference>
<comment type="pathway">
    <text evidence="1">Metabolic intermediate biosynthesis; chorismate biosynthesis; chorismate from D-erythrose 4-phosphate and phosphoenolpyruvate: step 4/7.</text>
</comment>
<keyword evidence="2" id="KW-0560">Oxidoreductase</keyword>
<dbReference type="Pfam" id="PF08501">
    <property type="entry name" value="Shikimate_dh_N"/>
    <property type="match status" value="1"/>
</dbReference>
<dbReference type="GO" id="GO:0004764">
    <property type="term" value="F:shikimate 3-dehydrogenase (NADP+) activity"/>
    <property type="evidence" value="ECO:0007669"/>
    <property type="project" value="InterPro"/>
</dbReference>
<keyword evidence="3" id="KW-0057">Aromatic amino acid biosynthesis</keyword>
<dbReference type="InterPro" id="IPR036291">
    <property type="entry name" value="NAD(P)-bd_dom_sf"/>
</dbReference>
<dbReference type="SUPFAM" id="SSF51735">
    <property type="entry name" value="NAD(P)-binding Rossmann-fold domains"/>
    <property type="match status" value="1"/>
</dbReference>
<dbReference type="GO" id="GO:0005829">
    <property type="term" value="C:cytosol"/>
    <property type="evidence" value="ECO:0007669"/>
    <property type="project" value="TreeGrafter"/>
</dbReference>
<reference evidence="5" key="2">
    <citation type="submission" date="2021-04" db="EMBL/GenBank/DDBJ databases">
        <authorList>
            <person name="Gilroy R."/>
        </authorList>
    </citation>
    <scope>NUCLEOTIDE SEQUENCE</scope>
    <source>
        <strain evidence="5">ChiHjej12B11-16260</strain>
    </source>
</reference>
<protein>
    <submittedName>
        <fullName evidence="5">Shikimate dehydrogenase</fullName>
    </submittedName>
</protein>
<comment type="caution">
    <text evidence="5">The sequence shown here is derived from an EMBL/GenBank/DDBJ whole genome shotgun (WGS) entry which is preliminary data.</text>
</comment>
<dbReference type="CDD" id="cd01065">
    <property type="entry name" value="NAD_bind_Shikimate_DH"/>
    <property type="match status" value="1"/>
</dbReference>
<feature type="domain" description="Shikimate dehydrogenase substrate binding N-terminal" evidence="4">
    <location>
        <begin position="7"/>
        <end position="88"/>
    </location>
</feature>